<dbReference type="Gene3D" id="1.10.150.130">
    <property type="match status" value="1"/>
</dbReference>
<comment type="subunit">
    <text evidence="11">Forms a cyclic heterotetrameric complex composed of two molecules of XerC and two molecules of XerD.</text>
</comment>
<feature type="active site" evidence="11">
    <location>
        <position position="254"/>
    </location>
</feature>
<evidence type="ECO:0000256" key="11">
    <source>
        <dbReference type="HAMAP-Rule" id="MF_01807"/>
    </source>
</evidence>
<dbReference type="GO" id="GO:0051301">
    <property type="term" value="P:cell division"/>
    <property type="evidence" value="ECO:0007669"/>
    <property type="project" value="UniProtKB-KW"/>
</dbReference>
<feature type="domain" description="Core-binding (CB)" evidence="13">
    <location>
        <begin position="9"/>
        <end position="95"/>
    </location>
</feature>
<dbReference type="PANTHER" id="PTHR30349">
    <property type="entry name" value="PHAGE INTEGRASE-RELATED"/>
    <property type="match status" value="1"/>
</dbReference>
<dbReference type="NCBIfam" id="NF040815">
    <property type="entry name" value="recomb_XerA_Arch"/>
    <property type="match status" value="1"/>
</dbReference>
<keyword evidence="10 11" id="KW-0131">Cell cycle</keyword>
<dbReference type="GO" id="GO:0003677">
    <property type="term" value="F:DNA binding"/>
    <property type="evidence" value="ECO:0007669"/>
    <property type="project" value="UniProtKB-UniRule"/>
</dbReference>
<feature type="active site" evidence="11">
    <location>
        <position position="277"/>
    </location>
</feature>
<keyword evidence="9 11" id="KW-0233">DNA recombination</keyword>
<name>A0A0R1M6M7_9LACO</name>
<dbReference type="PANTHER" id="PTHR30349:SF81">
    <property type="entry name" value="TYROSINE RECOMBINASE XERC"/>
    <property type="match status" value="1"/>
</dbReference>
<evidence type="ECO:0000259" key="13">
    <source>
        <dbReference type="PROSITE" id="PS51900"/>
    </source>
</evidence>
<dbReference type="PROSITE" id="PS51898">
    <property type="entry name" value="TYR_RECOMBINASE"/>
    <property type="match status" value="1"/>
</dbReference>
<comment type="subcellular location">
    <subcellularLocation>
        <location evidence="1 11">Cytoplasm</location>
    </subcellularLocation>
</comment>
<dbReference type="NCBIfam" id="TIGR02225">
    <property type="entry name" value="recomb_XerD"/>
    <property type="match status" value="1"/>
</dbReference>
<reference evidence="14 15" key="1">
    <citation type="journal article" date="2015" name="Genome Announc.">
        <title>Expanding the biotechnology potential of lactobacilli through comparative genomics of 213 strains and associated genera.</title>
        <authorList>
            <person name="Sun Z."/>
            <person name="Harris H.M."/>
            <person name="McCann A."/>
            <person name="Guo C."/>
            <person name="Argimon S."/>
            <person name="Zhang W."/>
            <person name="Yang X."/>
            <person name="Jeffery I.B."/>
            <person name="Cooney J.C."/>
            <person name="Kagawa T.F."/>
            <person name="Liu W."/>
            <person name="Song Y."/>
            <person name="Salvetti E."/>
            <person name="Wrobel A."/>
            <person name="Rasinkangas P."/>
            <person name="Parkhill J."/>
            <person name="Rea M.C."/>
            <person name="O'Sullivan O."/>
            <person name="Ritari J."/>
            <person name="Douillard F.P."/>
            <person name="Paul Ross R."/>
            <person name="Yang R."/>
            <person name="Briner A.E."/>
            <person name="Felis G.E."/>
            <person name="de Vos W.M."/>
            <person name="Barrangou R."/>
            <person name="Klaenhammer T.R."/>
            <person name="Caufield P.W."/>
            <person name="Cui Y."/>
            <person name="Zhang H."/>
            <person name="O'Toole P.W."/>
        </authorList>
    </citation>
    <scope>NUCLEOTIDE SEQUENCE [LARGE SCALE GENOMIC DNA]</scope>
    <source>
        <strain evidence="14 15">DSM 19910</strain>
    </source>
</reference>
<dbReference type="InterPro" id="IPR023009">
    <property type="entry name" value="Tyrosine_recombinase_XerC/XerD"/>
</dbReference>
<dbReference type="SUPFAM" id="SSF56349">
    <property type="entry name" value="DNA breaking-rejoining enzymes"/>
    <property type="match status" value="1"/>
</dbReference>
<feature type="domain" description="Tyr recombinase" evidence="12">
    <location>
        <begin position="116"/>
        <end position="299"/>
    </location>
</feature>
<dbReference type="HAMAP" id="MF_01807">
    <property type="entry name" value="Recomb_XerD"/>
    <property type="match status" value="1"/>
</dbReference>
<dbReference type="GO" id="GO:0007059">
    <property type="term" value="P:chromosome segregation"/>
    <property type="evidence" value="ECO:0007669"/>
    <property type="project" value="UniProtKB-UniRule"/>
</dbReference>
<keyword evidence="6 11" id="KW-0159">Chromosome partition</keyword>
<keyword evidence="15" id="KW-1185">Reference proteome</keyword>
<sequence>MRIFLKGVGIINNLIEDYLHYLTVERGLAKNTVMSYRNDLLQFVLFLKKRKLNSFDVVDRQLIIAFMQQETTKEKATSSITRSVTSLRKFFQFLVEEEKIKKDPMQLIDAPKRKEHLPEVLSTKEVEKLLASPDTGQKLGLRNRAILEVMYATGLRVSEVVNLKLSDLHLSMGLIQTMGKGSKERLVPIGDQAIKWAEQYLQQARPKLLGQKRSPYLFLNNHGHKLTRQGIWKNLKAEVLKTGITKKVTPHTLRHSFATHILENGADLRVVQELLGHADIATTQIYTHLSKKRLTDIYEQYHPRA</sequence>
<evidence type="ECO:0000256" key="7">
    <source>
        <dbReference type="ARBA" id="ARBA00022908"/>
    </source>
</evidence>
<evidence type="ECO:0000313" key="15">
    <source>
        <dbReference type="Proteomes" id="UP000051621"/>
    </source>
</evidence>
<dbReference type="InterPro" id="IPR044068">
    <property type="entry name" value="CB"/>
</dbReference>
<comment type="similarity">
    <text evidence="2 11">Belongs to the 'phage' integrase family. XerD subfamily.</text>
</comment>
<dbReference type="NCBIfam" id="NF001399">
    <property type="entry name" value="PRK00283.1"/>
    <property type="match status" value="1"/>
</dbReference>
<keyword evidence="7 11" id="KW-0229">DNA integration</keyword>
<evidence type="ECO:0000256" key="4">
    <source>
        <dbReference type="ARBA" id="ARBA00022490"/>
    </source>
</evidence>
<dbReference type="Pfam" id="PF02899">
    <property type="entry name" value="Phage_int_SAM_1"/>
    <property type="match status" value="1"/>
</dbReference>
<comment type="function">
    <text evidence="11">Site-specific tyrosine recombinase, which acts by catalyzing the cutting and rejoining of the recombining DNA molecules. The XerC-XerD complex is essential to convert dimers of the bacterial chromosome into monomers to permit their segregation at cell division. It also contributes to the segregational stability of plasmids.</text>
</comment>
<dbReference type="GO" id="GO:0006313">
    <property type="term" value="P:DNA transposition"/>
    <property type="evidence" value="ECO:0007669"/>
    <property type="project" value="UniProtKB-UniRule"/>
</dbReference>
<dbReference type="InterPro" id="IPR002104">
    <property type="entry name" value="Integrase_catalytic"/>
</dbReference>
<organism evidence="14 15">
    <name type="scientific">Liquorilactobacillus capillatus DSM 19910</name>
    <dbReference type="NCBI Taxonomy" id="1423731"/>
    <lineage>
        <taxon>Bacteria</taxon>
        <taxon>Bacillati</taxon>
        <taxon>Bacillota</taxon>
        <taxon>Bacilli</taxon>
        <taxon>Lactobacillales</taxon>
        <taxon>Lactobacillaceae</taxon>
        <taxon>Liquorilactobacillus</taxon>
    </lineage>
</organism>
<evidence type="ECO:0000256" key="1">
    <source>
        <dbReference type="ARBA" id="ARBA00004496"/>
    </source>
</evidence>
<dbReference type="Pfam" id="PF00589">
    <property type="entry name" value="Phage_integrase"/>
    <property type="match status" value="1"/>
</dbReference>
<dbReference type="PROSITE" id="PS51900">
    <property type="entry name" value="CB"/>
    <property type="match status" value="1"/>
</dbReference>
<dbReference type="InterPro" id="IPR011010">
    <property type="entry name" value="DNA_brk_join_enz"/>
</dbReference>
<dbReference type="GO" id="GO:0005737">
    <property type="term" value="C:cytoplasm"/>
    <property type="evidence" value="ECO:0007669"/>
    <property type="project" value="UniProtKB-SubCell"/>
</dbReference>
<comment type="caution">
    <text evidence="14">The sequence shown here is derived from an EMBL/GenBank/DDBJ whole genome shotgun (WGS) entry which is preliminary data.</text>
</comment>
<evidence type="ECO:0000256" key="9">
    <source>
        <dbReference type="ARBA" id="ARBA00023172"/>
    </source>
</evidence>
<evidence type="ECO:0000256" key="2">
    <source>
        <dbReference type="ARBA" id="ARBA00010450"/>
    </source>
</evidence>
<dbReference type="HAMAP" id="MF_01808">
    <property type="entry name" value="Recomb_XerC_XerD"/>
    <property type="match status" value="1"/>
</dbReference>
<dbReference type="PATRIC" id="fig|1423731.3.peg.1416"/>
<dbReference type="AlphaFoldDB" id="A0A0R1M6M7"/>
<gene>
    <name evidence="11" type="primary">xerD</name>
    <name evidence="14" type="ORF">FC81_GL001377</name>
</gene>
<keyword evidence="5 11" id="KW-0132">Cell division</keyword>
<proteinExistence type="inferred from homology"/>
<evidence type="ECO:0000256" key="5">
    <source>
        <dbReference type="ARBA" id="ARBA00022618"/>
    </source>
</evidence>
<dbReference type="InterPro" id="IPR010998">
    <property type="entry name" value="Integrase_recombinase_N"/>
</dbReference>
<dbReference type="CDD" id="cd00798">
    <property type="entry name" value="INT_XerDC_C"/>
    <property type="match status" value="1"/>
</dbReference>
<evidence type="ECO:0000259" key="12">
    <source>
        <dbReference type="PROSITE" id="PS51898"/>
    </source>
</evidence>
<dbReference type="InterPro" id="IPR004107">
    <property type="entry name" value="Integrase_SAM-like_N"/>
</dbReference>
<dbReference type="InterPro" id="IPR050090">
    <property type="entry name" value="Tyrosine_recombinase_XerCD"/>
</dbReference>
<keyword evidence="4 11" id="KW-0963">Cytoplasm</keyword>
<dbReference type="STRING" id="1423731.FC81_GL001377"/>
<dbReference type="EMBL" id="AZEF01000027">
    <property type="protein sequence ID" value="KRL01236.1"/>
    <property type="molecule type" value="Genomic_DNA"/>
</dbReference>
<keyword evidence="8 11" id="KW-0238">DNA-binding</keyword>
<dbReference type="InterPro" id="IPR013762">
    <property type="entry name" value="Integrase-like_cat_sf"/>
</dbReference>
<dbReference type="GO" id="GO:0009037">
    <property type="term" value="F:tyrosine-based site-specific recombinase activity"/>
    <property type="evidence" value="ECO:0007669"/>
    <property type="project" value="UniProtKB-UniRule"/>
</dbReference>
<protein>
    <recommendedName>
        <fullName evidence="3 11">Tyrosine recombinase XerD</fullName>
    </recommendedName>
</protein>
<evidence type="ECO:0000256" key="10">
    <source>
        <dbReference type="ARBA" id="ARBA00023306"/>
    </source>
</evidence>
<evidence type="ECO:0000256" key="6">
    <source>
        <dbReference type="ARBA" id="ARBA00022829"/>
    </source>
</evidence>
<feature type="active site" evidence="11">
    <location>
        <position position="251"/>
    </location>
</feature>
<feature type="active site" description="O-(3'-phospho-DNA)-tyrosine intermediate" evidence="11">
    <location>
        <position position="286"/>
    </location>
</feature>
<evidence type="ECO:0000256" key="3">
    <source>
        <dbReference type="ARBA" id="ARBA00015810"/>
    </source>
</evidence>
<dbReference type="InterPro" id="IPR011932">
    <property type="entry name" value="Recomb_XerD"/>
</dbReference>
<evidence type="ECO:0000256" key="8">
    <source>
        <dbReference type="ARBA" id="ARBA00023125"/>
    </source>
</evidence>
<evidence type="ECO:0000313" key="14">
    <source>
        <dbReference type="EMBL" id="KRL01236.1"/>
    </source>
</evidence>
<feature type="active site" evidence="11">
    <location>
        <position position="156"/>
    </location>
</feature>
<dbReference type="Proteomes" id="UP000051621">
    <property type="component" value="Unassembled WGS sequence"/>
</dbReference>
<accession>A0A0R1M6M7</accession>
<feature type="active site" evidence="11">
    <location>
        <position position="180"/>
    </location>
</feature>
<dbReference type="Gene3D" id="1.10.443.10">
    <property type="entry name" value="Intergrase catalytic core"/>
    <property type="match status" value="1"/>
</dbReference>